<dbReference type="CDD" id="cd17058">
    <property type="entry name" value="Ubl_SNRNP25"/>
    <property type="match status" value="1"/>
</dbReference>
<dbReference type="InterPro" id="IPR000626">
    <property type="entry name" value="Ubiquitin-like_dom"/>
</dbReference>
<evidence type="ECO:0000313" key="4">
    <source>
        <dbReference type="Proteomes" id="UP000828390"/>
    </source>
</evidence>
<dbReference type="GO" id="GO:0005689">
    <property type="term" value="C:U12-type spliceosomal complex"/>
    <property type="evidence" value="ECO:0007669"/>
    <property type="project" value="TreeGrafter"/>
</dbReference>
<dbReference type="OrthoDB" id="72819at2759"/>
<feature type="region of interest" description="Disordered" evidence="1">
    <location>
        <begin position="1"/>
        <end position="20"/>
    </location>
</feature>
<dbReference type="InterPro" id="IPR039690">
    <property type="entry name" value="SNRNP25"/>
</dbReference>
<proteinExistence type="predicted"/>
<dbReference type="Proteomes" id="UP000828390">
    <property type="component" value="Unassembled WGS sequence"/>
</dbReference>
<dbReference type="PANTHER" id="PTHR14942:SF0">
    <property type="entry name" value="U11_U12 SMALL NUCLEAR RIBONUCLEOPROTEIN 25 KDA PROTEIN"/>
    <property type="match status" value="1"/>
</dbReference>
<protein>
    <recommendedName>
        <fullName evidence="2">Ubiquitin-like domain-containing protein</fullName>
    </recommendedName>
</protein>
<evidence type="ECO:0000259" key="2">
    <source>
        <dbReference type="PROSITE" id="PS50053"/>
    </source>
</evidence>
<accession>A0A9D4I2R5</accession>
<dbReference type="SUPFAM" id="SSF54236">
    <property type="entry name" value="Ubiquitin-like"/>
    <property type="match status" value="1"/>
</dbReference>
<dbReference type="Gene3D" id="3.10.20.90">
    <property type="entry name" value="Phosphatidylinositol 3-kinase Catalytic Subunit, Chain A, domain 1"/>
    <property type="match status" value="1"/>
</dbReference>
<reference evidence="3" key="2">
    <citation type="submission" date="2020-11" db="EMBL/GenBank/DDBJ databases">
        <authorList>
            <person name="McCartney M.A."/>
            <person name="Auch B."/>
            <person name="Kono T."/>
            <person name="Mallez S."/>
            <person name="Becker A."/>
            <person name="Gohl D.M."/>
            <person name="Silverstein K.A.T."/>
            <person name="Koren S."/>
            <person name="Bechman K.B."/>
            <person name="Herman A."/>
            <person name="Abrahante J.E."/>
            <person name="Garbe J."/>
        </authorList>
    </citation>
    <scope>NUCLEOTIDE SEQUENCE</scope>
    <source>
        <strain evidence="3">Duluth1</strain>
        <tissue evidence="3">Whole animal</tissue>
    </source>
</reference>
<dbReference type="InterPro" id="IPR040610">
    <property type="entry name" value="SNRNP25_ubiquitin"/>
</dbReference>
<keyword evidence="4" id="KW-1185">Reference proteome</keyword>
<dbReference type="AlphaFoldDB" id="A0A9D4I2R5"/>
<dbReference type="Pfam" id="PF18036">
    <property type="entry name" value="Ubiquitin_4"/>
    <property type="match status" value="1"/>
</dbReference>
<name>A0A9D4I2R5_DREPO</name>
<dbReference type="PROSITE" id="PS50053">
    <property type="entry name" value="UBIQUITIN_2"/>
    <property type="match status" value="1"/>
</dbReference>
<evidence type="ECO:0000313" key="3">
    <source>
        <dbReference type="EMBL" id="KAH3740306.1"/>
    </source>
</evidence>
<organism evidence="3 4">
    <name type="scientific">Dreissena polymorpha</name>
    <name type="common">Zebra mussel</name>
    <name type="synonym">Mytilus polymorpha</name>
    <dbReference type="NCBI Taxonomy" id="45954"/>
    <lineage>
        <taxon>Eukaryota</taxon>
        <taxon>Metazoa</taxon>
        <taxon>Spiralia</taxon>
        <taxon>Lophotrochozoa</taxon>
        <taxon>Mollusca</taxon>
        <taxon>Bivalvia</taxon>
        <taxon>Autobranchia</taxon>
        <taxon>Heteroconchia</taxon>
        <taxon>Euheterodonta</taxon>
        <taxon>Imparidentia</taxon>
        <taxon>Neoheterodontei</taxon>
        <taxon>Myida</taxon>
        <taxon>Dreissenoidea</taxon>
        <taxon>Dreissenidae</taxon>
        <taxon>Dreissena</taxon>
    </lineage>
</organism>
<comment type="caution">
    <text evidence="3">The sequence shown here is derived from an EMBL/GenBank/DDBJ whole genome shotgun (WGS) entry which is preliminary data.</text>
</comment>
<dbReference type="PANTHER" id="PTHR14942">
    <property type="entry name" value="U11/U12 SMALL NUCLEAR RIBONUCLEOPROTEIN 25 KDA PROTEIN"/>
    <property type="match status" value="1"/>
</dbReference>
<sequence>MSEVAHKDAPGSHGVEESLPHTEAISVVRKELADIIQGDPLLCDLPAEITLDEIQSQIALEYGQAMVVNVRRADNQVMGIVVTQNATVLDLKHAIKRHFVLQQNRAKGPTKLSWKYVWKRHWLYFDGQRLTDDNKKIKDYGIHNKDEVTFMKRLQER</sequence>
<dbReference type="GO" id="GO:0000398">
    <property type="term" value="P:mRNA splicing, via spliceosome"/>
    <property type="evidence" value="ECO:0007669"/>
    <property type="project" value="InterPro"/>
</dbReference>
<feature type="domain" description="Ubiquitin-like" evidence="2">
    <location>
        <begin position="66"/>
        <end position="153"/>
    </location>
</feature>
<gene>
    <name evidence="3" type="ORF">DPMN_047009</name>
</gene>
<reference evidence="3" key="1">
    <citation type="journal article" date="2019" name="bioRxiv">
        <title>The Genome of the Zebra Mussel, Dreissena polymorpha: A Resource for Invasive Species Research.</title>
        <authorList>
            <person name="McCartney M.A."/>
            <person name="Auch B."/>
            <person name="Kono T."/>
            <person name="Mallez S."/>
            <person name="Zhang Y."/>
            <person name="Obille A."/>
            <person name="Becker A."/>
            <person name="Abrahante J.E."/>
            <person name="Garbe J."/>
            <person name="Badalamenti J.P."/>
            <person name="Herman A."/>
            <person name="Mangelson H."/>
            <person name="Liachko I."/>
            <person name="Sullivan S."/>
            <person name="Sone E.D."/>
            <person name="Koren S."/>
            <person name="Silverstein K.A.T."/>
            <person name="Beckman K.B."/>
            <person name="Gohl D.M."/>
        </authorList>
    </citation>
    <scope>NUCLEOTIDE SEQUENCE</scope>
    <source>
        <strain evidence="3">Duluth1</strain>
        <tissue evidence="3">Whole animal</tissue>
    </source>
</reference>
<evidence type="ECO:0000256" key="1">
    <source>
        <dbReference type="SAM" id="MobiDB-lite"/>
    </source>
</evidence>
<dbReference type="InterPro" id="IPR029071">
    <property type="entry name" value="Ubiquitin-like_domsf"/>
</dbReference>
<dbReference type="EMBL" id="JAIWYP010000011">
    <property type="protein sequence ID" value="KAH3740306.1"/>
    <property type="molecule type" value="Genomic_DNA"/>
</dbReference>